<organism evidence="2 3">
    <name type="scientific">Hebeloma cylindrosporum</name>
    <dbReference type="NCBI Taxonomy" id="76867"/>
    <lineage>
        <taxon>Eukaryota</taxon>
        <taxon>Fungi</taxon>
        <taxon>Dikarya</taxon>
        <taxon>Basidiomycota</taxon>
        <taxon>Agaricomycotina</taxon>
        <taxon>Agaricomycetes</taxon>
        <taxon>Agaricomycetidae</taxon>
        <taxon>Agaricales</taxon>
        <taxon>Agaricineae</taxon>
        <taxon>Hymenogastraceae</taxon>
        <taxon>Hebeloma</taxon>
    </lineage>
</organism>
<gene>
    <name evidence="2" type="ORF">M413DRAFT_14254</name>
</gene>
<protein>
    <submittedName>
        <fullName evidence="2">Uncharacterized protein</fullName>
    </submittedName>
</protein>
<accession>A0A0C2Y4H0</accession>
<dbReference type="AlphaFoldDB" id="A0A0C2Y4H0"/>
<proteinExistence type="predicted"/>
<evidence type="ECO:0000256" key="1">
    <source>
        <dbReference type="SAM" id="MobiDB-lite"/>
    </source>
</evidence>
<reference evidence="2 3" key="1">
    <citation type="submission" date="2014-04" db="EMBL/GenBank/DDBJ databases">
        <authorList>
            <consortium name="DOE Joint Genome Institute"/>
            <person name="Kuo A."/>
            <person name="Gay G."/>
            <person name="Dore J."/>
            <person name="Kohler A."/>
            <person name="Nagy L.G."/>
            <person name="Floudas D."/>
            <person name="Copeland A."/>
            <person name="Barry K.W."/>
            <person name="Cichocki N."/>
            <person name="Veneault-Fourrey C."/>
            <person name="LaButti K."/>
            <person name="Lindquist E.A."/>
            <person name="Lipzen A."/>
            <person name="Lundell T."/>
            <person name="Morin E."/>
            <person name="Murat C."/>
            <person name="Sun H."/>
            <person name="Tunlid A."/>
            <person name="Henrissat B."/>
            <person name="Grigoriev I.V."/>
            <person name="Hibbett D.S."/>
            <person name="Martin F."/>
            <person name="Nordberg H.P."/>
            <person name="Cantor M.N."/>
            <person name="Hua S.X."/>
        </authorList>
    </citation>
    <scope>NUCLEOTIDE SEQUENCE [LARGE SCALE GENOMIC DNA]</scope>
    <source>
        <strain evidence="3">h7</strain>
    </source>
</reference>
<keyword evidence="3" id="KW-1185">Reference proteome</keyword>
<reference evidence="3" key="2">
    <citation type="submission" date="2015-01" db="EMBL/GenBank/DDBJ databases">
        <title>Evolutionary Origins and Diversification of the Mycorrhizal Mutualists.</title>
        <authorList>
            <consortium name="DOE Joint Genome Institute"/>
            <consortium name="Mycorrhizal Genomics Consortium"/>
            <person name="Kohler A."/>
            <person name="Kuo A."/>
            <person name="Nagy L.G."/>
            <person name="Floudas D."/>
            <person name="Copeland A."/>
            <person name="Barry K.W."/>
            <person name="Cichocki N."/>
            <person name="Veneault-Fourrey C."/>
            <person name="LaButti K."/>
            <person name="Lindquist E.A."/>
            <person name="Lipzen A."/>
            <person name="Lundell T."/>
            <person name="Morin E."/>
            <person name="Murat C."/>
            <person name="Riley R."/>
            <person name="Ohm R."/>
            <person name="Sun H."/>
            <person name="Tunlid A."/>
            <person name="Henrissat B."/>
            <person name="Grigoriev I.V."/>
            <person name="Hibbett D.S."/>
            <person name="Martin F."/>
        </authorList>
    </citation>
    <scope>NUCLEOTIDE SEQUENCE [LARGE SCALE GENOMIC DNA]</scope>
    <source>
        <strain evidence="3">h7</strain>
    </source>
</reference>
<dbReference type="HOGENOM" id="CLU_866143_0_0_1"/>
<evidence type="ECO:0000313" key="2">
    <source>
        <dbReference type="EMBL" id="KIM35962.1"/>
    </source>
</evidence>
<evidence type="ECO:0000313" key="3">
    <source>
        <dbReference type="Proteomes" id="UP000053424"/>
    </source>
</evidence>
<sequence>MTVITERYRGPAKNRPNTKAKETPSPAFLLNPAKIAGLPPPSPLPYPSLCLYQLFTLTRPEFLSSQRDHISLLADPMYPSSLSVPGFEWSSYIVRQSPLYFSESLEYQSGQEESAECIAFEDRQSSGGYKVELEEVQGHIAPVGRGGEILNQTARRNGRSAMLQIWRVAHVCADGYRKIGLSCRGGIRYEAGSEREWNEKTKSNLKPSALAGREWLCVSSFGRGIVGVPRHYYTSDIPHAKTRRFFSLMFKSPPSSFFLDLSSYFQIEEFQLNEKTIDPVYNRPKSLRRRVQNRVGRYTRALQRGRRLRLLLVIDFGVSAS</sequence>
<dbReference type="EMBL" id="KN831811">
    <property type="protein sequence ID" value="KIM35962.1"/>
    <property type="molecule type" value="Genomic_DNA"/>
</dbReference>
<name>A0A0C2Y4H0_HEBCY</name>
<dbReference type="Proteomes" id="UP000053424">
    <property type="component" value="Unassembled WGS sequence"/>
</dbReference>
<feature type="region of interest" description="Disordered" evidence="1">
    <location>
        <begin position="1"/>
        <end position="25"/>
    </location>
</feature>